<evidence type="ECO:0000259" key="1">
    <source>
        <dbReference type="Pfam" id="PF11695"/>
    </source>
</evidence>
<organism evidence="2 3">
    <name type="scientific">Rhodoferax lacus</name>
    <dbReference type="NCBI Taxonomy" id="2184758"/>
    <lineage>
        <taxon>Bacteria</taxon>
        <taxon>Pseudomonadati</taxon>
        <taxon>Pseudomonadota</taxon>
        <taxon>Betaproteobacteria</taxon>
        <taxon>Burkholderiales</taxon>
        <taxon>Comamonadaceae</taxon>
        <taxon>Rhodoferax</taxon>
    </lineage>
</organism>
<evidence type="ECO:0000313" key="2">
    <source>
        <dbReference type="EMBL" id="RFO94956.1"/>
    </source>
</evidence>
<dbReference type="InterPro" id="IPR021708">
    <property type="entry name" value="DUF3291"/>
</dbReference>
<gene>
    <name evidence="2" type="ORF">DIC66_20970</name>
</gene>
<name>A0A3E1R6G7_9BURK</name>
<comment type="caution">
    <text evidence="2">The sequence shown here is derived from an EMBL/GenBank/DDBJ whole genome shotgun (WGS) entry which is preliminary data.</text>
</comment>
<dbReference type="SUPFAM" id="SSF54909">
    <property type="entry name" value="Dimeric alpha+beta barrel"/>
    <property type="match status" value="1"/>
</dbReference>
<proteinExistence type="predicted"/>
<dbReference type="Proteomes" id="UP000260665">
    <property type="component" value="Unassembled WGS sequence"/>
</dbReference>
<accession>A0A3E1R6G7</accession>
<protein>
    <submittedName>
        <fullName evidence="2">DUF3291 domain-containing protein</fullName>
    </submittedName>
</protein>
<sequence length="148" mass="16465">MAAYELAQLNIAQMNAPLDSPQMADFVANLDRINALAEAAPGFVWRLQDDGGNATALRPFGDDTLVNLSVWSSVEALSDYVYKSAHVDIMKRRKEWFARTPEATTVLWWVPQGHRPDENEALQKLQTLRAMGPTDKAFGFKQAFAVPA</sequence>
<feature type="domain" description="DUF3291" evidence="1">
    <location>
        <begin position="6"/>
        <end position="142"/>
    </location>
</feature>
<dbReference type="OrthoDB" id="9808719at2"/>
<dbReference type="RefSeq" id="WP_117180137.1">
    <property type="nucleotide sequence ID" value="NZ_QFZK01000026.1"/>
</dbReference>
<keyword evidence="3" id="KW-1185">Reference proteome</keyword>
<dbReference type="InterPro" id="IPR011008">
    <property type="entry name" value="Dimeric_a/b-barrel"/>
</dbReference>
<dbReference type="Pfam" id="PF11695">
    <property type="entry name" value="DUF3291"/>
    <property type="match status" value="1"/>
</dbReference>
<evidence type="ECO:0000313" key="3">
    <source>
        <dbReference type="Proteomes" id="UP000260665"/>
    </source>
</evidence>
<dbReference type="AlphaFoldDB" id="A0A3E1R6G7"/>
<dbReference type="EMBL" id="QFZK01000026">
    <property type="protein sequence ID" value="RFO94956.1"/>
    <property type="molecule type" value="Genomic_DNA"/>
</dbReference>
<reference evidence="2 3" key="1">
    <citation type="submission" date="2018-05" db="EMBL/GenBank/DDBJ databases">
        <title>Rhodoferax soyangensis sp.nov., isolated from an oligotrophic freshwater lake.</title>
        <authorList>
            <person name="Park M."/>
        </authorList>
    </citation>
    <scope>NUCLEOTIDE SEQUENCE [LARGE SCALE GENOMIC DNA]</scope>
    <source>
        <strain evidence="2 3">IMCC26218</strain>
    </source>
</reference>